<dbReference type="RefSeq" id="WP_336588765.1">
    <property type="nucleotide sequence ID" value="NZ_JBBAXC010000023.1"/>
</dbReference>
<name>A0ABU8HJQ4_9BACI</name>
<keyword evidence="2" id="KW-1185">Reference proteome</keyword>
<protein>
    <recommendedName>
        <fullName evidence="3">DUF2642 domain-containing protein</fullName>
    </recommendedName>
</protein>
<evidence type="ECO:0000313" key="1">
    <source>
        <dbReference type="EMBL" id="MEI5909323.1"/>
    </source>
</evidence>
<dbReference type="Proteomes" id="UP001312865">
    <property type="component" value="Unassembled WGS sequence"/>
</dbReference>
<accession>A0ABU8HJQ4</accession>
<organism evidence="1 2">
    <name type="scientific">Bacillus spongiae</name>
    <dbReference type="NCBI Taxonomy" id="2683610"/>
    <lineage>
        <taxon>Bacteria</taxon>
        <taxon>Bacillati</taxon>
        <taxon>Bacillota</taxon>
        <taxon>Bacilli</taxon>
        <taxon>Bacillales</taxon>
        <taxon>Bacillaceae</taxon>
        <taxon>Bacillus</taxon>
    </lineage>
</organism>
<gene>
    <name evidence="1" type="ORF">WAK64_19940</name>
</gene>
<proteinExistence type="predicted"/>
<evidence type="ECO:0000313" key="2">
    <source>
        <dbReference type="Proteomes" id="UP001312865"/>
    </source>
</evidence>
<comment type="caution">
    <text evidence="1">The sequence shown here is derived from an EMBL/GenBank/DDBJ whole genome shotgun (WGS) entry which is preliminary data.</text>
</comment>
<evidence type="ECO:0008006" key="3">
    <source>
        <dbReference type="Google" id="ProtNLM"/>
    </source>
</evidence>
<dbReference type="EMBL" id="JBBAXC010000023">
    <property type="protein sequence ID" value="MEI5909323.1"/>
    <property type="molecule type" value="Genomic_DNA"/>
</dbReference>
<sequence>MSSPKDSFHSFLETLKGKVVNIELGSSEINSGLLLDAPSDYIVVSTNVDQLIYINTNHVKRIIEKTDVKISPEQEEEAEPEWSIYSDFSELVQSFQNKYTYINNDTKSGLILGYVENYLIVSNETNGIVYYNIAHIHTIYEDLVKQVEESNAEITEFEQVDKVEQLLCSLFQKEVTIDLGETDIIEGTLIDCSEDHYKIVRNEEVHLINPLYIHSICERIIDLPQEEDLEEVEETQPINEEEIDETEYDLFDDSVDPNEEEFIEVEEEYRRGYRVRTNIRRRWKEKEKHSKETVDKTIDYFWNP</sequence>
<reference evidence="1 2" key="1">
    <citation type="journal article" date="2018" name="J. Microbiol.">
        <title>Bacillus spongiae sp. nov., isolated from sponge of Jeju Island.</title>
        <authorList>
            <person name="Lee G.E."/>
            <person name="Im W.T."/>
            <person name="Park J.S."/>
        </authorList>
    </citation>
    <scope>NUCLEOTIDE SEQUENCE [LARGE SCALE GENOMIC DNA]</scope>
    <source>
        <strain evidence="1 2">135PIL107-10</strain>
    </source>
</reference>